<dbReference type="RefSeq" id="WP_035164072.1">
    <property type="nucleotide sequence ID" value="NZ_AZTB01000046.1"/>
</dbReference>
<dbReference type="InterPro" id="IPR053927">
    <property type="entry name" value="FlgK_helical"/>
</dbReference>
<evidence type="ECO:0000313" key="10">
    <source>
        <dbReference type="Proteomes" id="UP000029622"/>
    </source>
</evidence>
<evidence type="ECO:0000259" key="8">
    <source>
        <dbReference type="Pfam" id="PF22638"/>
    </source>
</evidence>
<keyword evidence="6" id="KW-0975">Bacterial flagellum</keyword>
<comment type="caution">
    <text evidence="9">The sequence shown here is derived from an EMBL/GenBank/DDBJ whole genome shotgun (WGS) entry which is preliminary data.</text>
</comment>
<feature type="domain" description="Flagellar basal-body/hook protein C-terminal" evidence="7">
    <location>
        <begin position="629"/>
        <end position="667"/>
    </location>
</feature>
<keyword evidence="5" id="KW-0964">Secreted</keyword>
<gene>
    <name evidence="9" type="ORF">Y919_08820</name>
</gene>
<dbReference type="InterPro" id="IPR036465">
    <property type="entry name" value="vWFA_dom_sf"/>
</dbReference>
<evidence type="ECO:0000256" key="1">
    <source>
        <dbReference type="ARBA" id="ARBA00004365"/>
    </source>
</evidence>
<dbReference type="GO" id="GO:0005576">
    <property type="term" value="C:extracellular region"/>
    <property type="evidence" value="ECO:0007669"/>
    <property type="project" value="UniProtKB-SubCell"/>
</dbReference>
<accession>A0A096BGI0</accession>
<dbReference type="PRINTS" id="PR01005">
    <property type="entry name" value="FLGHOOKAP1"/>
</dbReference>
<proteinExistence type="inferred from homology"/>
<dbReference type="InterPro" id="IPR010930">
    <property type="entry name" value="Flg_bb/hook_C_dom"/>
</dbReference>
<dbReference type="STRING" id="1156417.Y919_08820"/>
<dbReference type="InterPro" id="IPR002371">
    <property type="entry name" value="FlgK"/>
</dbReference>
<protein>
    <recommendedName>
        <fullName evidence="4">Flagellar hook-associated protein 1</fullName>
    </recommendedName>
</protein>
<reference evidence="9 10" key="1">
    <citation type="submission" date="2013-12" db="EMBL/GenBank/DDBJ databases">
        <title>Draft genome sequence of Caloranaerobacter sp. H53214.</title>
        <authorList>
            <person name="Jiang L.J."/>
            <person name="Shao Z.Z."/>
            <person name="Long M.N."/>
        </authorList>
    </citation>
    <scope>NUCLEOTIDE SEQUENCE [LARGE SCALE GENOMIC DNA]</scope>
    <source>
        <strain evidence="9 10">H53214</strain>
    </source>
</reference>
<dbReference type="SUPFAM" id="SSF64518">
    <property type="entry name" value="Phase 1 flagellin"/>
    <property type="match status" value="1"/>
</dbReference>
<evidence type="ECO:0000256" key="5">
    <source>
        <dbReference type="ARBA" id="ARBA00022525"/>
    </source>
</evidence>
<evidence type="ECO:0000256" key="2">
    <source>
        <dbReference type="ARBA" id="ARBA00004613"/>
    </source>
</evidence>
<evidence type="ECO:0000259" key="7">
    <source>
        <dbReference type="Pfam" id="PF06429"/>
    </source>
</evidence>
<evidence type="ECO:0000256" key="4">
    <source>
        <dbReference type="ARBA" id="ARBA00016244"/>
    </source>
</evidence>
<feature type="domain" description="Flagellar hook-associated protein FlgK helical" evidence="8">
    <location>
        <begin position="97"/>
        <end position="286"/>
    </location>
</feature>
<dbReference type="EMBL" id="AZTB01000046">
    <property type="protein sequence ID" value="KGG79977.1"/>
    <property type="molecule type" value="Genomic_DNA"/>
</dbReference>
<dbReference type="PANTHER" id="PTHR30033:SF1">
    <property type="entry name" value="FLAGELLAR HOOK-ASSOCIATED PROTEIN 1"/>
    <property type="match status" value="1"/>
</dbReference>
<dbReference type="AlphaFoldDB" id="A0A096BGI0"/>
<dbReference type="Proteomes" id="UP000029622">
    <property type="component" value="Unassembled WGS sequence"/>
</dbReference>
<dbReference type="GO" id="GO:0044780">
    <property type="term" value="P:bacterial-type flagellum assembly"/>
    <property type="evidence" value="ECO:0007669"/>
    <property type="project" value="InterPro"/>
</dbReference>
<comment type="similarity">
    <text evidence="3">Belongs to the flagella basal body rod proteins family.</text>
</comment>
<dbReference type="Pfam" id="PF06429">
    <property type="entry name" value="Flg_bbr_C"/>
    <property type="match status" value="1"/>
</dbReference>
<dbReference type="SUPFAM" id="SSF53300">
    <property type="entry name" value="vWA-like"/>
    <property type="match status" value="1"/>
</dbReference>
<organism evidence="9 10">
    <name type="scientific">Caloranaerobacter azorensis H53214</name>
    <dbReference type="NCBI Taxonomy" id="1156417"/>
    <lineage>
        <taxon>Bacteria</taxon>
        <taxon>Bacillati</taxon>
        <taxon>Bacillota</taxon>
        <taxon>Tissierellia</taxon>
        <taxon>Tissierellales</taxon>
        <taxon>Thermohalobacteraceae</taxon>
        <taxon>Caloranaerobacter</taxon>
    </lineage>
</organism>
<dbReference type="Pfam" id="PF22638">
    <property type="entry name" value="FlgK_D1"/>
    <property type="match status" value="1"/>
</dbReference>
<dbReference type="GO" id="GO:0009424">
    <property type="term" value="C:bacterial-type flagellum hook"/>
    <property type="evidence" value="ECO:0007669"/>
    <property type="project" value="InterPro"/>
</dbReference>
<dbReference type="PANTHER" id="PTHR30033">
    <property type="entry name" value="FLAGELLAR HOOK-ASSOCIATED PROTEIN 1"/>
    <property type="match status" value="1"/>
</dbReference>
<evidence type="ECO:0000313" key="9">
    <source>
        <dbReference type="EMBL" id="KGG79977.1"/>
    </source>
</evidence>
<comment type="subcellular location">
    <subcellularLocation>
        <location evidence="1">Bacterial flagellum</location>
    </subcellularLocation>
    <subcellularLocation>
        <location evidence="2">Secreted</location>
    </subcellularLocation>
</comment>
<name>A0A096BGI0_9FIRM</name>
<evidence type="ECO:0000256" key="6">
    <source>
        <dbReference type="ARBA" id="ARBA00023143"/>
    </source>
</evidence>
<dbReference type="NCBIfam" id="TIGR02492">
    <property type="entry name" value="flgK_ends"/>
    <property type="match status" value="1"/>
</dbReference>
<dbReference type="GO" id="GO:0005198">
    <property type="term" value="F:structural molecule activity"/>
    <property type="evidence" value="ECO:0007669"/>
    <property type="project" value="InterPro"/>
</dbReference>
<evidence type="ECO:0000256" key="3">
    <source>
        <dbReference type="ARBA" id="ARBA00009677"/>
    </source>
</evidence>
<sequence>MRSTFSGLSIAISGLYVNKKALDTTSHNIANVNNPSYVRQQVIQSTSGYFNLPGGFQIGSGVTIQQIRQIRDEFLDLKYRLESGRHGYWAARNMVFEQVQGILNELSNSGLQKVMDQFWNGWEELSKDPDNLTVRGLLKERAIAFIETVNHLGQQIDNLQINLNKEIQIKVKEINDIAKRIAKLNENILVYEVKGYKGNDYRDDRNALLDRLSELVNIEYKEEANGVVNVSIGGKMLVNGKFYTEMETRQNGSAFVDIFWKDISEKVNIEDGELLGLIHSRGDVQKTILAEGNGTVNKEVDVVIAVDITSSNMNDINNMINKYKDDLKNRGLEPRFKLVTFGDGSVKDITKGFVEADKFTASLSQAAEVGNEDLSSLISEIESMNDFRANAHKKLIIITDENIGGNSNVISDNEITNYVDRLNRLDIFATVISDSTYQYTGDIGEDGWDGITDGTSDKFFSIKDITRDDFAEKISQETTNTASKFMGSVKNFLEIIPSIKKKLNAFVNTIARNVNYIHKKGKTLFGTPGENFFVAINPDRPIEVGNITLNSNLDTLNNIAVSQSGDRGDGRIAEKIAQLRNEYLFADMNSDDYYRDIISSIGVAANEAVLMEQSQKILVSQIDDKRKSISAVSLDEEMTDMLKYQHSYVASSRVVNAIDEMIDNIINRMGVVGR</sequence>